<sequence>MITYYVRLPFPSLCFTLPPYPKSTSTLSFFCPHHFSSHFTLLHFFLSEHVWFLNLEIFCWQVCPSTLQECLCSFFQHFFFAVVPDLLITD</sequence>
<protein>
    <submittedName>
        <fullName evidence="1">Uncharacterized protein</fullName>
    </submittedName>
</protein>
<organism evidence="1 2">
    <name type="scientific">Gossypium tomentosum</name>
    <name type="common">Hawaiian cotton</name>
    <name type="synonym">Gossypium sandvicense</name>
    <dbReference type="NCBI Taxonomy" id="34277"/>
    <lineage>
        <taxon>Eukaryota</taxon>
        <taxon>Viridiplantae</taxon>
        <taxon>Streptophyta</taxon>
        <taxon>Embryophyta</taxon>
        <taxon>Tracheophyta</taxon>
        <taxon>Spermatophyta</taxon>
        <taxon>Magnoliopsida</taxon>
        <taxon>eudicotyledons</taxon>
        <taxon>Gunneridae</taxon>
        <taxon>Pentapetalae</taxon>
        <taxon>rosids</taxon>
        <taxon>malvids</taxon>
        <taxon>Malvales</taxon>
        <taxon>Malvaceae</taxon>
        <taxon>Malvoideae</taxon>
        <taxon>Gossypium</taxon>
    </lineage>
</organism>
<dbReference type="EMBL" id="CM017633">
    <property type="protein sequence ID" value="TYH47080.1"/>
    <property type="molecule type" value="Genomic_DNA"/>
</dbReference>
<accession>A0A5D2IXF9</accession>
<gene>
    <name evidence="1" type="ORF">ES332_D11G386500v1</name>
</gene>
<dbReference type="Proteomes" id="UP000322667">
    <property type="component" value="Chromosome D11"/>
</dbReference>
<evidence type="ECO:0000313" key="2">
    <source>
        <dbReference type="Proteomes" id="UP000322667"/>
    </source>
</evidence>
<keyword evidence="2" id="KW-1185">Reference proteome</keyword>
<dbReference type="AlphaFoldDB" id="A0A5D2IXF9"/>
<reference evidence="1 2" key="1">
    <citation type="submission" date="2019-07" db="EMBL/GenBank/DDBJ databases">
        <title>WGS assembly of Gossypium tomentosum.</title>
        <authorList>
            <person name="Chen Z.J."/>
            <person name="Sreedasyam A."/>
            <person name="Ando A."/>
            <person name="Song Q."/>
            <person name="De L."/>
            <person name="Hulse-Kemp A."/>
            <person name="Ding M."/>
            <person name="Ye W."/>
            <person name="Kirkbride R."/>
            <person name="Jenkins J."/>
            <person name="Plott C."/>
            <person name="Lovell J."/>
            <person name="Lin Y.-M."/>
            <person name="Vaughn R."/>
            <person name="Liu B."/>
            <person name="Li W."/>
            <person name="Simpson S."/>
            <person name="Scheffler B."/>
            <person name="Saski C."/>
            <person name="Grover C."/>
            <person name="Hu G."/>
            <person name="Conover J."/>
            <person name="Carlson J."/>
            <person name="Shu S."/>
            <person name="Boston L."/>
            <person name="Williams M."/>
            <person name="Peterson D."/>
            <person name="Mcgee K."/>
            <person name="Jones D."/>
            <person name="Wendel J."/>
            <person name="Stelly D."/>
            <person name="Grimwood J."/>
            <person name="Schmutz J."/>
        </authorList>
    </citation>
    <scope>NUCLEOTIDE SEQUENCE [LARGE SCALE GENOMIC DNA]</scope>
    <source>
        <strain evidence="1">7179.01</strain>
    </source>
</reference>
<name>A0A5D2IXF9_GOSTO</name>
<proteinExistence type="predicted"/>
<evidence type="ECO:0000313" key="1">
    <source>
        <dbReference type="EMBL" id="TYH47080.1"/>
    </source>
</evidence>